<dbReference type="PROSITE" id="PS00092">
    <property type="entry name" value="N6_MTASE"/>
    <property type="match status" value="1"/>
</dbReference>
<proteinExistence type="predicted"/>
<dbReference type="OrthoDB" id="267914at2"/>
<evidence type="ECO:0000259" key="1">
    <source>
        <dbReference type="Pfam" id="PF05175"/>
    </source>
</evidence>
<dbReference type="SUPFAM" id="SSF53335">
    <property type="entry name" value="S-adenosyl-L-methionine-dependent methyltransferases"/>
    <property type="match status" value="1"/>
</dbReference>
<dbReference type="PANTHER" id="PTHR18895:SF74">
    <property type="entry name" value="MTRF1L RELEASE FACTOR GLUTAMINE METHYLTRANSFERASE"/>
    <property type="match status" value="1"/>
</dbReference>
<reference evidence="2 3" key="1">
    <citation type="submission" date="2019-03" db="EMBL/GenBank/DDBJ databases">
        <title>Genomic Encyclopedia of Type Strains, Phase IV (KMG-IV): sequencing the most valuable type-strain genomes for metagenomic binning, comparative biology and taxonomic classification.</title>
        <authorList>
            <person name="Goeker M."/>
        </authorList>
    </citation>
    <scope>NUCLEOTIDE SEQUENCE [LARGE SCALE GENOMIC DNA]</scope>
    <source>
        <strain evidence="2 3">DSM 45934</strain>
    </source>
</reference>
<accession>A0A4R2JI05</accession>
<dbReference type="CDD" id="cd02440">
    <property type="entry name" value="AdoMet_MTases"/>
    <property type="match status" value="1"/>
</dbReference>
<evidence type="ECO:0000313" key="3">
    <source>
        <dbReference type="Proteomes" id="UP000295680"/>
    </source>
</evidence>
<gene>
    <name evidence="2" type="ORF">EV192_104365</name>
</gene>
<dbReference type="GO" id="GO:0003676">
    <property type="term" value="F:nucleic acid binding"/>
    <property type="evidence" value="ECO:0007669"/>
    <property type="project" value="InterPro"/>
</dbReference>
<sequence length="338" mass="37608">MSLARRNRAVLWRGDYRNARQLLAAVKRRLDRRPVPHDGTPADAFHQYRRATADRAHIVSRVLIELGPGYHLDLPHAPDVSQACLQAYGPATERLVTPLSELLGVLGAHQWRRRGVRVPVLGERIHPHYGVFAPTRQEYLDLVAAAPWPRATTAFDVGTGTGVLAVLLAQRGAGQVVATDIQARAVACAQDNVDRLRLADNIRIEQADLFPPGRADLVVCNPPWLPAVPTSELDAAIYDPGGRMLRRFLYGLSDHLAPGGEAWLVLSDLAERLGLRTRQELTEMLATAGLCVADRLDTRPRHRTRHQSDPLAEYRTAEIISLWRLTSPVRGHCPRYRP</sequence>
<dbReference type="InterPro" id="IPR002052">
    <property type="entry name" value="DNA_methylase_N6_adenine_CS"/>
</dbReference>
<dbReference type="Pfam" id="PF05175">
    <property type="entry name" value="MTS"/>
    <property type="match status" value="1"/>
</dbReference>
<name>A0A4R2JI05_9PSEU</name>
<dbReference type="Gene3D" id="3.40.50.150">
    <property type="entry name" value="Vaccinia Virus protein VP39"/>
    <property type="match status" value="1"/>
</dbReference>
<dbReference type="PANTHER" id="PTHR18895">
    <property type="entry name" value="HEMK METHYLTRANSFERASE"/>
    <property type="match status" value="1"/>
</dbReference>
<dbReference type="GO" id="GO:0036009">
    <property type="term" value="F:protein-glutamine N-methyltransferase activity"/>
    <property type="evidence" value="ECO:0007669"/>
    <property type="project" value="TreeGrafter"/>
</dbReference>
<dbReference type="InterPro" id="IPR050320">
    <property type="entry name" value="N5-glutamine_MTase"/>
</dbReference>
<dbReference type="InterPro" id="IPR007848">
    <property type="entry name" value="Small_mtfrase_dom"/>
</dbReference>
<dbReference type="InterPro" id="IPR029063">
    <property type="entry name" value="SAM-dependent_MTases_sf"/>
</dbReference>
<feature type="domain" description="Methyltransferase small" evidence="1">
    <location>
        <begin position="150"/>
        <end position="267"/>
    </location>
</feature>
<dbReference type="EMBL" id="SLWS01000004">
    <property type="protein sequence ID" value="TCO59523.1"/>
    <property type="molecule type" value="Genomic_DNA"/>
</dbReference>
<keyword evidence="3" id="KW-1185">Reference proteome</keyword>
<dbReference type="GO" id="GO:0032259">
    <property type="term" value="P:methylation"/>
    <property type="evidence" value="ECO:0007669"/>
    <property type="project" value="UniProtKB-KW"/>
</dbReference>
<organism evidence="2 3">
    <name type="scientific">Actinocrispum wychmicini</name>
    <dbReference type="NCBI Taxonomy" id="1213861"/>
    <lineage>
        <taxon>Bacteria</taxon>
        <taxon>Bacillati</taxon>
        <taxon>Actinomycetota</taxon>
        <taxon>Actinomycetes</taxon>
        <taxon>Pseudonocardiales</taxon>
        <taxon>Pseudonocardiaceae</taxon>
        <taxon>Actinocrispum</taxon>
    </lineage>
</organism>
<keyword evidence="2" id="KW-0489">Methyltransferase</keyword>
<protein>
    <submittedName>
        <fullName evidence="2">Methyltransferase family protein</fullName>
    </submittedName>
</protein>
<comment type="caution">
    <text evidence="2">The sequence shown here is derived from an EMBL/GenBank/DDBJ whole genome shotgun (WGS) entry which is preliminary data.</text>
</comment>
<keyword evidence="2" id="KW-0808">Transferase</keyword>
<dbReference type="AlphaFoldDB" id="A0A4R2JI05"/>
<evidence type="ECO:0000313" key="2">
    <source>
        <dbReference type="EMBL" id="TCO59523.1"/>
    </source>
</evidence>
<dbReference type="Proteomes" id="UP000295680">
    <property type="component" value="Unassembled WGS sequence"/>
</dbReference>